<dbReference type="Proteomes" id="UP001187192">
    <property type="component" value="Unassembled WGS sequence"/>
</dbReference>
<gene>
    <name evidence="1" type="ORF">TIFTF001_032276</name>
</gene>
<sequence>MGAILAPFVVVLGGGLPFAVFASCGIVAGIHAFYLPETLNKPLYDTMAGIEDGEKDHACETV</sequence>
<organism evidence="1 2">
    <name type="scientific">Ficus carica</name>
    <name type="common">Common fig</name>
    <dbReference type="NCBI Taxonomy" id="3494"/>
    <lineage>
        <taxon>Eukaryota</taxon>
        <taxon>Viridiplantae</taxon>
        <taxon>Streptophyta</taxon>
        <taxon>Embryophyta</taxon>
        <taxon>Tracheophyta</taxon>
        <taxon>Spermatophyta</taxon>
        <taxon>Magnoliopsida</taxon>
        <taxon>eudicotyledons</taxon>
        <taxon>Gunneridae</taxon>
        <taxon>Pentapetalae</taxon>
        <taxon>rosids</taxon>
        <taxon>fabids</taxon>
        <taxon>Rosales</taxon>
        <taxon>Moraceae</taxon>
        <taxon>Ficeae</taxon>
        <taxon>Ficus</taxon>
    </lineage>
</organism>
<name>A0AA88E047_FICCA</name>
<keyword evidence="2" id="KW-1185">Reference proteome</keyword>
<proteinExistence type="predicted"/>
<evidence type="ECO:0000313" key="2">
    <source>
        <dbReference type="Proteomes" id="UP001187192"/>
    </source>
</evidence>
<dbReference type="EMBL" id="BTGU01000144">
    <property type="protein sequence ID" value="GMN63196.1"/>
    <property type="molecule type" value="Genomic_DNA"/>
</dbReference>
<comment type="caution">
    <text evidence="1">The sequence shown here is derived from an EMBL/GenBank/DDBJ whole genome shotgun (WGS) entry which is preliminary data.</text>
</comment>
<evidence type="ECO:0000313" key="1">
    <source>
        <dbReference type="EMBL" id="GMN63196.1"/>
    </source>
</evidence>
<protein>
    <submittedName>
        <fullName evidence="1">Uncharacterized protein</fullName>
    </submittedName>
</protein>
<accession>A0AA88E047</accession>
<dbReference type="AlphaFoldDB" id="A0AA88E047"/>
<reference evidence="1" key="1">
    <citation type="submission" date="2023-07" db="EMBL/GenBank/DDBJ databases">
        <title>draft genome sequence of fig (Ficus carica).</title>
        <authorList>
            <person name="Takahashi T."/>
            <person name="Nishimura K."/>
        </authorList>
    </citation>
    <scope>NUCLEOTIDE SEQUENCE</scope>
</reference>